<feature type="transmembrane region" description="Helical" evidence="1">
    <location>
        <begin position="91"/>
        <end position="113"/>
    </location>
</feature>
<name>A0A066YR77_9ACTN</name>
<evidence type="ECO:0000313" key="2">
    <source>
        <dbReference type="EMBL" id="KDN80435.1"/>
    </source>
</evidence>
<protein>
    <recommendedName>
        <fullName evidence="4">DUF2637 domain-containing protein</fullName>
    </recommendedName>
</protein>
<evidence type="ECO:0000256" key="1">
    <source>
        <dbReference type="SAM" id="Phobius"/>
    </source>
</evidence>
<dbReference type="EMBL" id="JNBY01000178">
    <property type="protein sequence ID" value="KDN80435.1"/>
    <property type="molecule type" value="Genomic_DNA"/>
</dbReference>
<feature type="transmembrane region" description="Helical" evidence="1">
    <location>
        <begin position="63"/>
        <end position="84"/>
    </location>
</feature>
<dbReference type="AlphaFoldDB" id="A0A066YR77"/>
<dbReference type="Proteomes" id="UP000027178">
    <property type="component" value="Unassembled WGS sequence"/>
</dbReference>
<feature type="transmembrane region" description="Helical" evidence="1">
    <location>
        <begin position="119"/>
        <end position="138"/>
    </location>
</feature>
<dbReference type="InterPro" id="IPR021235">
    <property type="entry name" value="DUF2637"/>
</dbReference>
<gene>
    <name evidence="2" type="ORF">KCH_78090</name>
</gene>
<evidence type="ECO:0000313" key="3">
    <source>
        <dbReference type="Proteomes" id="UP000027178"/>
    </source>
</evidence>
<feature type="transmembrane region" description="Helical" evidence="1">
    <location>
        <begin position="21"/>
        <end position="43"/>
    </location>
</feature>
<keyword evidence="1" id="KW-0812">Transmembrane</keyword>
<proteinExistence type="predicted"/>
<sequence>MSHNTQYAATRHRVSAGRLDLILTLLAGALIIALTSVVFWLSYAHLHDIARDNGLGSAPERAWAWPAALDAFVVIGEVLMLRAGLRGRTDWWAVGATAIGSVGSIVLNIAGVPTGSTELTYVVAAVPPTAAMLAFGLLMRQIHQIVGAAIARTDTATDTPVSVEPVSTPARPSMTICGPEAWQVEVPPAPPADTAVSPAVAEPVRHTICVRPAVHPVRVLASDGALDELRYYEPRPVRREPAPVPQQLTALDEAKSAALDALLAAARRPRPETDTPRPLTTDELYLADVEGAVKYTDIDAAAGETDTAAVSVDMETDTDHSPTTDEQHLADVEAAADPATDAETDTVIEATDTAVSVPGPGSRLTDVELDVVVHMIRTETEPPRSYREMEARFRELGYQGSAARLRAAWDRVATEALTA</sequence>
<accession>A0A066YR77</accession>
<dbReference type="eggNOG" id="ENOG50344TS">
    <property type="taxonomic scope" value="Bacteria"/>
</dbReference>
<organism evidence="2 3">
    <name type="scientific">Kitasatospora cheerisanensis KCTC 2395</name>
    <dbReference type="NCBI Taxonomy" id="1348663"/>
    <lineage>
        <taxon>Bacteria</taxon>
        <taxon>Bacillati</taxon>
        <taxon>Actinomycetota</taxon>
        <taxon>Actinomycetes</taxon>
        <taxon>Kitasatosporales</taxon>
        <taxon>Streptomycetaceae</taxon>
        <taxon>Kitasatospora</taxon>
    </lineage>
</organism>
<dbReference type="RefSeq" id="WP_051654129.1">
    <property type="nucleotide sequence ID" value="NZ_KK854001.1"/>
</dbReference>
<reference evidence="2 3" key="1">
    <citation type="submission" date="2014-05" db="EMBL/GenBank/DDBJ databases">
        <title>Draft Genome Sequence of Kitasatospora cheerisanensis KCTC 2395.</title>
        <authorList>
            <person name="Nam D.H."/>
        </authorList>
    </citation>
    <scope>NUCLEOTIDE SEQUENCE [LARGE SCALE GENOMIC DNA]</scope>
    <source>
        <strain evidence="2 3">KCTC 2395</strain>
    </source>
</reference>
<keyword evidence="1" id="KW-0472">Membrane</keyword>
<dbReference type="HOGENOM" id="CLU_655190_0_0_11"/>
<dbReference type="PATRIC" id="fig|1348663.4.peg.7519"/>
<keyword evidence="1" id="KW-1133">Transmembrane helix</keyword>
<comment type="caution">
    <text evidence="2">The sequence shown here is derived from an EMBL/GenBank/DDBJ whole genome shotgun (WGS) entry which is preliminary data.</text>
</comment>
<evidence type="ECO:0008006" key="4">
    <source>
        <dbReference type="Google" id="ProtNLM"/>
    </source>
</evidence>
<keyword evidence="3" id="KW-1185">Reference proteome</keyword>
<dbReference type="Pfam" id="PF10935">
    <property type="entry name" value="DUF2637"/>
    <property type="match status" value="1"/>
</dbReference>